<dbReference type="AlphaFoldDB" id="A0AAD5YPC2"/>
<evidence type="ECO:0000313" key="4">
    <source>
        <dbReference type="Proteomes" id="UP001212997"/>
    </source>
</evidence>
<dbReference type="PANTHER" id="PTHR23248:SF9">
    <property type="entry name" value="PHOSPHOLIPID SCRAMBLASE"/>
    <property type="match status" value="1"/>
</dbReference>
<reference evidence="3" key="1">
    <citation type="submission" date="2022-07" db="EMBL/GenBank/DDBJ databases">
        <title>Genome Sequence of Physisporinus lineatus.</title>
        <authorList>
            <person name="Buettner E."/>
        </authorList>
    </citation>
    <scope>NUCLEOTIDE SEQUENCE</scope>
    <source>
        <strain evidence="3">VT162</strain>
    </source>
</reference>
<evidence type="ECO:0000313" key="3">
    <source>
        <dbReference type="EMBL" id="KAJ3492387.1"/>
    </source>
</evidence>
<sequence length="462" mass="52867">MGLPRSVYSDAGEFVKCPSVVGVTFPEILGRFPPSPDRDLNLCRGSTNADSDSTALEQVLKLEEPSRQLHHNHHLLDYIASQVEMLSRRIGYLTSSRHFSALIRPHIVPSSAPSLFRNYALSRFDRENYRPGGGRARPNLPRREIRDQDRQENQIPNASKPEEKEDANFDIWDASQRPPSSNPEEGLMKLLLGNSKLVVTRQIEMLNIFLGFEQTNKYVITNEQEETLGYIAEEPRGILATFSRQLFRTHRPFRAIVMDAVGTPLRRPFAFINSRMYVQRLKDYNTYTPEGEPVLDTFAEVQQRWHFWRRRYDLYLREQNRKVLSVASEPQPEPEPVSDVFNQFSKIDAGFLAWDFPIHDARSEEVASVNRTWRGWGRELFTDTGSYYVNFEPLPRIADESVSEGSIPPTSTVIRDLTLEERALVLASAVNIDFDFFSRHSEGSGGMGMHAGGWWPSDSVDV</sequence>
<feature type="region of interest" description="Disordered" evidence="2">
    <location>
        <begin position="127"/>
        <end position="182"/>
    </location>
</feature>
<gene>
    <name evidence="3" type="ORF">NLI96_g63</name>
</gene>
<organism evidence="3 4">
    <name type="scientific">Meripilus lineatus</name>
    <dbReference type="NCBI Taxonomy" id="2056292"/>
    <lineage>
        <taxon>Eukaryota</taxon>
        <taxon>Fungi</taxon>
        <taxon>Dikarya</taxon>
        <taxon>Basidiomycota</taxon>
        <taxon>Agaricomycotina</taxon>
        <taxon>Agaricomycetes</taxon>
        <taxon>Polyporales</taxon>
        <taxon>Meripilaceae</taxon>
        <taxon>Meripilus</taxon>
    </lineage>
</organism>
<dbReference type="GO" id="GO:0017128">
    <property type="term" value="F:phospholipid scramblase activity"/>
    <property type="evidence" value="ECO:0007669"/>
    <property type="project" value="InterPro"/>
</dbReference>
<name>A0AAD5YPC2_9APHY</name>
<evidence type="ECO:0000256" key="2">
    <source>
        <dbReference type="SAM" id="MobiDB-lite"/>
    </source>
</evidence>
<dbReference type="Proteomes" id="UP001212997">
    <property type="component" value="Unassembled WGS sequence"/>
</dbReference>
<comment type="similarity">
    <text evidence="1">Belongs to the phospholipid scramblase family.</text>
</comment>
<evidence type="ECO:0000256" key="1">
    <source>
        <dbReference type="ARBA" id="ARBA00005350"/>
    </source>
</evidence>
<proteinExistence type="inferred from homology"/>
<dbReference type="PANTHER" id="PTHR23248">
    <property type="entry name" value="PHOSPHOLIPID SCRAMBLASE-RELATED"/>
    <property type="match status" value="1"/>
</dbReference>
<evidence type="ECO:0008006" key="5">
    <source>
        <dbReference type="Google" id="ProtNLM"/>
    </source>
</evidence>
<keyword evidence="4" id="KW-1185">Reference proteome</keyword>
<accession>A0AAD5YPC2</accession>
<protein>
    <recommendedName>
        <fullName evidence="5">Phospholipid scramblase</fullName>
    </recommendedName>
</protein>
<dbReference type="GO" id="GO:0005886">
    <property type="term" value="C:plasma membrane"/>
    <property type="evidence" value="ECO:0007669"/>
    <property type="project" value="TreeGrafter"/>
</dbReference>
<dbReference type="EMBL" id="JANAWD010000001">
    <property type="protein sequence ID" value="KAJ3492387.1"/>
    <property type="molecule type" value="Genomic_DNA"/>
</dbReference>
<comment type="caution">
    <text evidence="3">The sequence shown here is derived from an EMBL/GenBank/DDBJ whole genome shotgun (WGS) entry which is preliminary data.</text>
</comment>
<dbReference type="InterPro" id="IPR005552">
    <property type="entry name" value="Scramblase"/>
</dbReference>
<feature type="compositionally biased region" description="Basic and acidic residues" evidence="2">
    <location>
        <begin position="141"/>
        <end position="152"/>
    </location>
</feature>
<dbReference type="Pfam" id="PF03803">
    <property type="entry name" value="Scramblase"/>
    <property type="match status" value="1"/>
</dbReference>